<dbReference type="InterPro" id="IPR001173">
    <property type="entry name" value="Glyco_trans_2-like"/>
</dbReference>
<evidence type="ECO:0000259" key="4">
    <source>
        <dbReference type="Pfam" id="PF00535"/>
    </source>
</evidence>
<dbReference type="SUPFAM" id="SSF53448">
    <property type="entry name" value="Nucleotide-diphospho-sugar transferases"/>
    <property type="match status" value="1"/>
</dbReference>
<keyword evidence="2" id="KW-0328">Glycosyltransferase</keyword>
<dbReference type="Gene3D" id="3.90.550.10">
    <property type="entry name" value="Spore Coat Polysaccharide Biosynthesis Protein SpsA, Chain A"/>
    <property type="match status" value="1"/>
</dbReference>
<dbReference type="CDD" id="cd04186">
    <property type="entry name" value="GT_2_like_c"/>
    <property type="match status" value="1"/>
</dbReference>
<protein>
    <recommendedName>
        <fullName evidence="4">Glycosyltransferase 2-like domain-containing protein</fullName>
    </recommendedName>
</protein>
<proteinExistence type="inferred from homology"/>
<evidence type="ECO:0000256" key="2">
    <source>
        <dbReference type="ARBA" id="ARBA00022676"/>
    </source>
</evidence>
<evidence type="ECO:0000313" key="6">
    <source>
        <dbReference type="Proteomes" id="UP000198779"/>
    </source>
</evidence>
<comment type="similarity">
    <text evidence="1">Belongs to the glycosyltransferase 2 family.</text>
</comment>
<evidence type="ECO:0000256" key="1">
    <source>
        <dbReference type="ARBA" id="ARBA00006739"/>
    </source>
</evidence>
<dbReference type="PANTHER" id="PTHR43179">
    <property type="entry name" value="RHAMNOSYLTRANSFERASE WBBL"/>
    <property type="match status" value="1"/>
</dbReference>
<organism evidence="5 6">
    <name type="scientific">Prevotella communis</name>
    <dbReference type="NCBI Taxonomy" id="2913614"/>
    <lineage>
        <taxon>Bacteria</taxon>
        <taxon>Pseudomonadati</taxon>
        <taxon>Bacteroidota</taxon>
        <taxon>Bacteroidia</taxon>
        <taxon>Bacteroidales</taxon>
        <taxon>Prevotellaceae</taxon>
        <taxon>Prevotella</taxon>
    </lineage>
</organism>
<name>A0A1G7UNW6_9BACT</name>
<feature type="domain" description="Glycosyltransferase 2-like" evidence="4">
    <location>
        <begin position="6"/>
        <end position="114"/>
    </location>
</feature>
<dbReference type="GO" id="GO:0016757">
    <property type="term" value="F:glycosyltransferase activity"/>
    <property type="evidence" value="ECO:0007669"/>
    <property type="project" value="UniProtKB-KW"/>
</dbReference>
<dbReference type="AlphaFoldDB" id="A0A1G7UNW6"/>
<dbReference type="Proteomes" id="UP000198779">
    <property type="component" value="Unassembled WGS sequence"/>
</dbReference>
<keyword evidence="3" id="KW-0808">Transferase</keyword>
<dbReference type="InterPro" id="IPR029044">
    <property type="entry name" value="Nucleotide-diphossugar_trans"/>
</dbReference>
<dbReference type="PANTHER" id="PTHR43179:SF12">
    <property type="entry name" value="GALACTOFURANOSYLTRANSFERASE GLFT2"/>
    <property type="match status" value="1"/>
</dbReference>
<keyword evidence="6" id="KW-1185">Reference proteome</keyword>
<dbReference type="EMBL" id="FNCQ01000004">
    <property type="protein sequence ID" value="SDG48921.1"/>
    <property type="molecule type" value="Genomic_DNA"/>
</dbReference>
<reference evidence="6" key="1">
    <citation type="submission" date="2016-10" db="EMBL/GenBank/DDBJ databases">
        <authorList>
            <person name="Varghese N."/>
            <person name="Submissions S."/>
        </authorList>
    </citation>
    <scope>NUCLEOTIDE SEQUENCE [LARGE SCALE GENOMIC DNA]</scope>
    <source>
        <strain evidence="6">BP1-148</strain>
    </source>
</reference>
<gene>
    <name evidence="5" type="ORF">SAMN04487901_104189</name>
</gene>
<dbReference type="STRING" id="645274.SAMN04487901_104189"/>
<accession>A0A1G7UNW6</accession>
<evidence type="ECO:0000256" key="3">
    <source>
        <dbReference type="ARBA" id="ARBA00022679"/>
    </source>
</evidence>
<evidence type="ECO:0000313" key="5">
    <source>
        <dbReference type="EMBL" id="SDG48921.1"/>
    </source>
</evidence>
<dbReference type="Pfam" id="PF00535">
    <property type="entry name" value="Glycos_transf_2"/>
    <property type="match status" value="1"/>
</dbReference>
<dbReference type="RefSeq" id="WP_091815867.1">
    <property type="nucleotide sequence ID" value="NZ_FNCQ01000004.1"/>
</dbReference>
<sequence length="340" mass="39760">MDKLAIVILNWNGAKMLRQYLPSVLEYSRDEAVVYVADNASTDESITLLKELFPEVKLILLEKNWGFAEGYNKALEQVDAEYYLLLNSDIEVTKGWLTPLLAFMDAHAEVAACQPKLLSIYQRDSFEYAGACGGYLDRYGYPFCRGRVFDVVEKDQGQYDEPAKIHWATGAALLVRARIYKEVGGLDSRFFAHQEEIEMCWRMRIRGYQLYCLPESKVYHVGGGTLPKSNPMKTYLNFRNNLTMLYKCLPEKDLKPVMRWRWFLDYLAAFQTLLLKRNVGDFKAIFRARRDFKRWRRDFKNDRQQIQQSRVAAHDAEFAPFLLLWRYYAKGCKTFSQLGQ</sequence>